<dbReference type="GO" id="GO:0008017">
    <property type="term" value="F:microtubule binding"/>
    <property type="evidence" value="ECO:0007669"/>
    <property type="project" value="InterPro"/>
</dbReference>
<evidence type="ECO:0000256" key="5">
    <source>
        <dbReference type="ARBA" id="ARBA00023054"/>
    </source>
</evidence>
<evidence type="ECO:0000256" key="4">
    <source>
        <dbReference type="ARBA" id="ARBA00022701"/>
    </source>
</evidence>
<proteinExistence type="inferred from homology"/>
<comment type="subcellular location">
    <subcellularLocation>
        <location evidence="1">Cytoplasm</location>
        <location evidence="1">Cytoskeleton</location>
    </subcellularLocation>
</comment>
<accession>A0A6J1I5W3</accession>
<evidence type="ECO:0000313" key="10">
    <source>
        <dbReference type="RefSeq" id="XP_022972406.1"/>
    </source>
</evidence>
<dbReference type="Pfam" id="PF07795">
    <property type="entry name" value="DUF1635"/>
    <property type="match status" value="1"/>
</dbReference>
<keyword evidence="4" id="KW-0493">Microtubule</keyword>
<sequence length="270" mass="30052">MAEISGDGDGFLPEDDDMPPIEDIVAPLEAEPKLARQEIAKLQDDNKALDHLTKSKEATLVDAKRTVQNRDLSGRKQNLGQDAPTKNCKAEKLTQTVRELEEAVIVAWCGCSNVVRDYQRKIQEMNEERKTLDRELARAKHRIGPHSVISSIEDESRKEIDSNNGFSLSDCEESIVLSLAIDPIPPPQFATASPPQAQSQVVVELVPEKPLPEKGKLLETVMKAGPLLVAGPLPEWRHPPLPLESSEFPPVTVSFEAWYWLDINHFSHST</sequence>
<dbReference type="Proteomes" id="UP000504608">
    <property type="component" value="Unplaced"/>
</dbReference>
<dbReference type="Pfam" id="PF07058">
    <property type="entry name" value="MAP70"/>
    <property type="match status" value="1"/>
</dbReference>
<evidence type="ECO:0000256" key="3">
    <source>
        <dbReference type="ARBA" id="ARBA00022490"/>
    </source>
</evidence>
<evidence type="ECO:0000256" key="1">
    <source>
        <dbReference type="ARBA" id="ARBA00004245"/>
    </source>
</evidence>
<feature type="coiled-coil region" evidence="7">
    <location>
        <begin position="115"/>
        <end position="142"/>
    </location>
</feature>
<feature type="compositionally biased region" description="Polar residues" evidence="8">
    <location>
        <begin position="69"/>
        <end position="80"/>
    </location>
</feature>
<protein>
    <submittedName>
        <fullName evidence="10">Microtubule-associated protein 70-4-like</fullName>
    </submittedName>
</protein>
<dbReference type="KEGG" id="cmax:111470973"/>
<dbReference type="GO" id="GO:0005874">
    <property type="term" value="C:microtubule"/>
    <property type="evidence" value="ECO:0007669"/>
    <property type="project" value="UniProtKB-KW"/>
</dbReference>
<name>A0A6J1I5W3_CUCMA</name>
<feature type="region of interest" description="Disordered" evidence="8">
    <location>
        <begin position="61"/>
        <end position="83"/>
    </location>
</feature>
<dbReference type="InterPro" id="IPR009768">
    <property type="entry name" value="MAP70"/>
</dbReference>
<organism evidence="9 10">
    <name type="scientific">Cucurbita maxima</name>
    <name type="common">Pumpkin</name>
    <name type="synonym">Winter squash</name>
    <dbReference type="NCBI Taxonomy" id="3661"/>
    <lineage>
        <taxon>Eukaryota</taxon>
        <taxon>Viridiplantae</taxon>
        <taxon>Streptophyta</taxon>
        <taxon>Embryophyta</taxon>
        <taxon>Tracheophyta</taxon>
        <taxon>Spermatophyta</taxon>
        <taxon>Magnoliopsida</taxon>
        <taxon>eudicotyledons</taxon>
        <taxon>Gunneridae</taxon>
        <taxon>Pentapetalae</taxon>
        <taxon>rosids</taxon>
        <taxon>fabids</taxon>
        <taxon>Cucurbitales</taxon>
        <taxon>Cucurbitaceae</taxon>
        <taxon>Cucurbiteae</taxon>
        <taxon>Cucurbita</taxon>
    </lineage>
</organism>
<evidence type="ECO:0000313" key="9">
    <source>
        <dbReference type="Proteomes" id="UP000504608"/>
    </source>
</evidence>
<dbReference type="RefSeq" id="XP_022972406.1">
    <property type="nucleotide sequence ID" value="XM_023116638.1"/>
</dbReference>
<dbReference type="GO" id="GO:0007010">
    <property type="term" value="P:cytoskeleton organization"/>
    <property type="evidence" value="ECO:0007669"/>
    <property type="project" value="InterPro"/>
</dbReference>
<dbReference type="AlphaFoldDB" id="A0A6J1I5W3"/>
<keyword evidence="9" id="KW-1185">Reference proteome</keyword>
<keyword evidence="6" id="KW-0206">Cytoskeleton</keyword>
<keyword evidence="5 7" id="KW-0175">Coiled coil</keyword>
<feature type="region of interest" description="Disordered" evidence="8">
    <location>
        <begin position="1"/>
        <end position="20"/>
    </location>
</feature>
<evidence type="ECO:0000256" key="2">
    <source>
        <dbReference type="ARBA" id="ARBA00008825"/>
    </source>
</evidence>
<dbReference type="GeneID" id="111470973"/>
<keyword evidence="3" id="KW-0963">Cytoplasm</keyword>
<evidence type="ECO:0000256" key="7">
    <source>
        <dbReference type="SAM" id="Coils"/>
    </source>
</evidence>
<comment type="similarity">
    <text evidence="2">Belongs to the MAP70 family.</text>
</comment>
<reference evidence="10" key="1">
    <citation type="submission" date="2025-08" db="UniProtKB">
        <authorList>
            <consortium name="RefSeq"/>
        </authorList>
    </citation>
    <scope>IDENTIFICATION</scope>
    <source>
        <tissue evidence="10">Young leaves</tissue>
    </source>
</reference>
<gene>
    <name evidence="10" type="primary">LOC111470973</name>
</gene>
<evidence type="ECO:0000256" key="6">
    <source>
        <dbReference type="ARBA" id="ARBA00023212"/>
    </source>
</evidence>
<dbReference type="PANTHER" id="PTHR31246">
    <property type="entry name" value="MICROTUBULE-ASSOCIATED PROTEIN 70-2"/>
    <property type="match status" value="1"/>
</dbReference>
<dbReference type="PANTHER" id="PTHR31246:SF17">
    <property type="entry name" value="MICROTUBULE-ASSOCIATED PROTEIN 70-2"/>
    <property type="match status" value="1"/>
</dbReference>
<evidence type="ECO:0000256" key="8">
    <source>
        <dbReference type="SAM" id="MobiDB-lite"/>
    </source>
</evidence>
<dbReference type="OrthoDB" id="1743517at2759"/>
<dbReference type="InterPro" id="IPR012862">
    <property type="entry name" value="DUF1635"/>
</dbReference>